<dbReference type="InterPro" id="IPR045450">
    <property type="entry name" value="VMAP_C"/>
</dbReference>
<evidence type="ECO:0000313" key="5">
    <source>
        <dbReference type="Proteomes" id="UP000256661"/>
    </source>
</evidence>
<dbReference type="Pfam" id="PF13365">
    <property type="entry name" value="Trypsin_2"/>
    <property type="match status" value="1"/>
</dbReference>
<dbReference type="InterPro" id="IPR045453">
    <property type="entry name" value="VMAP-M8"/>
</dbReference>
<keyword evidence="5" id="KW-1185">Reference proteome</keyword>
<dbReference type="Pfam" id="PF20028">
    <property type="entry name" value="VMAP-C"/>
    <property type="match status" value="1"/>
</dbReference>
<dbReference type="OrthoDB" id="3329683at2"/>
<dbReference type="Proteomes" id="UP000256661">
    <property type="component" value="Unassembled WGS sequence"/>
</dbReference>
<dbReference type="Gene3D" id="2.40.10.120">
    <property type="match status" value="1"/>
</dbReference>
<feature type="domain" description="vWA-MoxR associated protein middle region 8" evidence="2">
    <location>
        <begin position="196"/>
        <end position="290"/>
    </location>
</feature>
<reference evidence="4 5" key="1">
    <citation type="submission" date="2018-08" db="EMBL/GenBank/DDBJ databases">
        <title>Sequencing the genomes of 1000 actinobacteria strains.</title>
        <authorList>
            <person name="Klenk H.-P."/>
        </authorList>
    </citation>
    <scope>NUCLEOTIDE SEQUENCE [LARGE SCALE GENOMIC DNA]</scope>
    <source>
        <strain evidence="4 5">DSM 43927</strain>
    </source>
</reference>
<feature type="domain" description="vWA-MoxR associated protein C-terminal" evidence="3">
    <location>
        <begin position="314"/>
        <end position="539"/>
    </location>
</feature>
<evidence type="ECO:0000259" key="2">
    <source>
        <dbReference type="Pfam" id="PF19969"/>
    </source>
</evidence>
<organism evidence="4 5">
    <name type="scientific">Thermomonospora umbrina</name>
    <dbReference type="NCBI Taxonomy" id="111806"/>
    <lineage>
        <taxon>Bacteria</taxon>
        <taxon>Bacillati</taxon>
        <taxon>Actinomycetota</taxon>
        <taxon>Actinomycetes</taxon>
        <taxon>Streptosporangiales</taxon>
        <taxon>Thermomonosporaceae</taxon>
        <taxon>Thermomonospora</taxon>
    </lineage>
</organism>
<dbReference type="AlphaFoldDB" id="A0A3D9SSL3"/>
<gene>
    <name evidence="4" type="ORF">DFJ69_2942</name>
</gene>
<dbReference type="InterPro" id="IPR009003">
    <property type="entry name" value="Peptidase_S1_PA"/>
</dbReference>
<evidence type="ECO:0000259" key="3">
    <source>
        <dbReference type="Pfam" id="PF20028"/>
    </source>
</evidence>
<comment type="caution">
    <text evidence="4">The sequence shown here is derived from an EMBL/GenBank/DDBJ whole genome shotgun (WGS) entry which is preliminary data.</text>
</comment>
<feature type="region of interest" description="Disordered" evidence="1">
    <location>
        <begin position="56"/>
        <end position="77"/>
    </location>
</feature>
<evidence type="ECO:0000313" key="4">
    <source>
        <dbReference type="EMBL" id="REE97470.1"/>
    </source>
</evidence>
<sequence>MSGPAWPRPSWQARIEIGGHPQGAGILVDREHVLTCAHLVGEHTEAQVSFPNAPQRYHGRKARVRHRGPWRRSDDPGDVAVLRLDEPVEVPPAVFAAPDHRPPHDRTLLVYGFPKGKPNGSYAKVIADFAQELPEGVQVESAAGHLERLQKGFSGGAVFDRDTRAVVGMITDAAKDSAIGRMMPVDLIRRHWEPLDELLPLTWLDPAGVGRLRGIVAGAGPHVPVEEMFARLFPGVWKGRDLVSVWDAIRYVAEECVEESALTRFLVELAGRLDGPAAGALRGWVREHLPEPAAPDAEGTASVIVKVENLRERDRYRVTLFSLIDGAVGGSRPPVEVGRDEVRAHVEGEIDALIGTVTGWDPVIEFVLPESWLCEPVEEWSLYPDEDEPIGAYHPVVVRDLGRMKVGSRQTRAFTRWQAAERAGAWTPEPIGCRLPDDRGLRNKLAGRRDLGALAYAGLPGEARLRVALNHGMPVMLWPRHTCTDAEHEGCPGDRFLAGLAEEFEDVRPERLPGQVMRLRAQSQEGHYGQSLTMFWDDPRRIPPPLFMET</sequence>
<dbReference type="Pfam" id="PF19969">
    <property type="entry name" value="VMAP-M8"/>
    <property type="match status" value="1"/>
</dbReference>
<accession>A0A3D9SSL3</accession>
<feature type="compositionally biased region" description="Basic residues" evidence="1">
    <location>
        <begin position="57"/>
        <end position="70"/>
    </location>
</feature>
<name>A0A3D9SSL3_9ACTN</name>
<dbReference type="SUPFAM" id="SSF50494">
    <property type="entry name" value="Trypsin-like serine proteases"/>
    <property type="match status" value="1"/>
</dbReference>
<dbReference type="EMBL" id="QTTT01000001">
    <property type="protein sequence ID" value="REE97470.1"/>
    <property type="molecule type" value="Genomic_DNA"/>
</dbReference>
<evidence type="ECO:0000256" key="1">
    <source>
        <dbReference type="SAM" id="MobiDB-lite"/>
    </source>
</evidence>
<proteinExistence type="predicted"/>
<dbReference type="RefSeq" id="WP_116022963.1">
    <property type="nucleotide sequence ID" value="NZ_QTTT01000001.1"/>
</dbReference>
<protein>
    <submittedName>
        <fullName evidence="4">Trypsin-like peptidase</fullName>
    </submittedName>
</protein>